<dbReference type="InterPro" id="IPR011989">
    <property type="entry name" value="ARM-like"/>
</dbReference>
<feature type="domain" description="Vesicle tethering protein Uso1/P115-like head" evidence="6">
    <location>
        <begin position="481"/>
        <end position="807"/>
    </location>
</feature>
<dbReference type="STRING" id="1522189.A0A316W0M5"/>
<dbReference type="InterPro" id="IPR016024">
    <property type="entry name" value="ARM-type_fold"/>
</dbReference>
<dbReference type="GO" id="GO:0048280">
    <property type="term" value="P:vesicle fusion with Golgi apparatus"/>
    <property type="evidence" value="ECO:0007669"/>
    <property type="project" value="InterPro"/>
</dbReference>
<evidence type="ECO:0000256" key="1">
    <source>
        <dbReference type="ARBA" id="ARBA00004555"/>
    </source>
</evidence>
<feature type="region of interest" description="Disordered" evidence="5">
    <location>
        <begin position="905"/>
        <end position="944"/>
    </location>
</feature>
<name>A0A316W0M5_9BASI</name>
<comment type="subcellular location">
    <subcellularLocation>
        <location evidence="1">Golgi apparatus</location>
    </subcellularLocation>
</comment>
<dbReference type="InParanoid" id="A0A316W0M5"/>
<accession>A0A316W0M5</accession>
<dbReference type="RefSeq" id="XP_025368385.1">
    <property type="nucleotide sequence ID" value="XM_025515221.1"/>
</dbReference>
<feature type="region of interest" description="Disordered" evidence="5">
    <location>
        <begin position="977"/>
        <end position="1033"/>
    </location>
</feature>
<dbReference type="AlphaFoldDB" id="A0A316W0M5"/>
<evidence type="ECO:0000313" key="8">
    <source>
        <dbReference type="Proteomes" id="UP000245783"/>
    </source>
</evidence>
<evidence type="ECO:0000313" key="7">
    <source>
        <dbReference type="EMBL" id="PWN41225.1"/>
    </source>
</evidence>
<evidence type="ECO:0000256" key="2">
    <source>
        <dbReference type="ARBA" id="ARBA00023034"/>
    </source>
</evidence>
<feature type="compositionally biased region" description="Basic and acidic residues" evidence="5">
    <location>
        <begin position="977"/>
        <end position="1000"/>
    </location>
</feature>
<reference evidence="7 8" key="1">
    <citation type="journal article" date="2018" name="Mol. Biol. Evol.">
        <title>Broad Genomic Sampling Reveals a Smut Pathogenic Ancestry of the Fungal Clade Ustilaginomycotina.</title>
        <authorList>
            <person name="Kijpornyongpan T."/>
            <person name="Mondo S.J."/>
            <person name="Barry K."/>
            <person name="Sandor L."/>
            <person name="Lee J."/>
            <person name="Lipzen A."/>
            <person name="Pangilinan J."/>
            <person name="LaButti K."/>
            <person name="Hainaut M."/>
            <person name="Henrissat B."/>
            <person name="Grigoriev I.V."/>
            <person name="Spatafora J.W."/>
            <person name="Aime M.C."/>
        </authorList>
    </citation>
    <scope>NUCLEOTIDE SEQUENCE [LARGE SCALE GENOMIC DNA]</scope>
    <source>
        <strain evidence="7 8">MCA 4658</strain>
    </source>
</reference>
<dbReference type="Proteomes" id="UP000245783">
    <property type="component" value="Unassembled WGS sequence"/>
</dbReference>
<dbReference type="GO" id="GO:0005783">
    <property type="term" value="C:endoplasmic reticulum"/>
    <property type="evidence" value="ECO:0007669"/>
    <property type="project" value="TreeGrafter"/>
</dbReference>
<feature type="compositionally biased region" description="Acidic residues" evidence="5">
    <location>
        <begin position="1064"/>
        <end position="1079"/>
    </location>
</feature>
<feature type="region of interest" description="Disordered" evidence="5">
    <location>
        <begin position="1050"/>
        <end position="1079"/>
    </location>
</feature>
<dbReference type="GO" id="GO:0005795">
    <property type="term" value="C:Golgi stack"/>
    <property type="evidence" value="ECO:0007669"/>
    <property type="project" value="TreeGrafter"/>
</dbReference>
<evidence type="ECO:0000256" key="5">
    <source>
        <dbReference type="SAM" id="MobiDB-lite"/>
    </source>
</evidence>
<dbReference type="Gene3D" id="1.25.10.10">
    <property type="entry name" value="Leucine-rich Repeat Variant"/>
    <property type="match status" value="1"/>
</dbReference>
<dbReference type="PANTHER" id="PTHR10013:SF0">
    <property type="entry name" value="GENERAL VESICULAR TRANSPORT FACTOR P115"/>
    <property type="match status" value="1"/>
</dbReference>
<keyword evidence="3 4" id="KW-0175">Coiled coil</keyword>
<keyword evidence="2" id="KW-0333">Golgi apparatus</keyword>
<dbReference type="SUPFAM" id="SSF48371">
    <property type="entry name" value="ARM repeat"/>
    <property type="match status" value="1"/>
</dbReference>
<dbReference type="InterPro" id="IPR006953">
    <property type="entry name" value="Vesicle_Uso1_P115_head"/>
</dbReference>
<dbReference type="EMBL" id="KZ819396">
    <property type="protein sequence ID" value="PWN41225.1"/>
    <property type="molecule type" value="Genomic_DNA"/>
</dbReference>
<dbReference type="GO" id="GO:0012507">
    <property type="term" value="C:ER to Golgi transport vesicle membrane"/>
    <property type="evidence" value="ECO:0007669"/>
    <property type="project" value="TreeGrafter"/>
</dbReference>
<evidence type="ECO:0000256" key="3">
    <source>
        <dbReference type="ARBA" id="ARBA00023054"/>
    </source>
</evidence>
<feature type="compositionally biased region" description="Low complexity" evidence="5">
    <location>
        <begin position="1001"/>
        <end position="1014"/>
    </location>
</feature>
<evidence type="ECO:0000256" key="4">
    <source>
        <dbReference type="SAM" id="Coils"/>
    </source>
</evidence>
<organism evidence="7 8">
    <name type="scientific">Ceraceosorus guamensis</name>
    <dbReference type="NCBI Taxonomy" id="1522189"/>
    <lineage>
        <taxon>Eukaryota</taxon>
        <taxon>Fungi</taxon>
        <taxon>Dikarya</taxon>
        <taxon>Basidiomycota</taxon>
        <taxon>Ustilaginomycotina</taxon>
        <taxon>Exobasidiomycetes</taxon>
        <taxon>Ceraceosorales</taxon>
        <taxon>Ceraceosoraceae</taxon>
        <taxon>Ceraceosorus</taxon>
    </lineage>
</organism>
<feature type="region of interest" description="Disordered" evidence="5">
    <location>
        <begin position="590"/>
        <end position="610"/>
    </location>
</feature>
<dbReference type="InterPro" id="IPR024095">
    <property type="entry name" value="Vesicle_P115"/>
</dbReference>
<feature type="compositionally biased region" description="Basic and acidic residues" evidence="5">
    <location>
        <begin position="1050"/>
        <end position="1063"/>
    </location>
</feature>
<dbReference type="GeneID" id="37037091"/>
<dbReference type="PANTHER" id="PTHR10013">
    <property type="entry name" value="GENERAL VESICULAR TRANSPORT FACTOR P115"/>
    <property type="match status" value="1"/>
</dbReference>
<dbReference type="Pfam" id="PF04869">
    <property type="entry name" value="Uso1_p115_head"/>
    <property type="match status" value="1"/>
</dbReference>
<evidence type="ECO:0000259" key="6">
    <source>
        <dbReference type="Pfam" id="PF04869"/>
    </source>
</evidence>
<dbReference type="OrthoDB" id="198977at2759"/>
<dbReference type="GO" id="GO:0048211">
    <property type="term" value="P:Golgi vesicle docking"/>
    <property type="evidence" value="ECO:0007669"/>
    <property type="project" value="TreeGrafter"/>
</dbReference>
<feature type="coiled-coil region" evidence="4">
    <location>
        <begin position="818"/>
        <end position="899"/>
    </location>
</feature>
<dbReference type="GO" id="GO:0000139">
    <property type="term" value="C:Golgi membrane"/>
    <property type="evidence" value="ECO:0007669"/>
    <property type="project" value="InterPro"/>
</dbReference>
<proteinExistence type="predicted"/>
<keyword evidence="8" id="KW-1185">Reference proteome</keyword>
<feature type="compositionally biased region" description="Basic and acidic residues" evidence="5">
    <location>
        <begin position="932"/>
        <end position="944"/>
    </location>
</feature>
<dbReference type="GO" id="GO:0006886">
    <property type="term" value="P:intracellular protein transport"/>
    <property type="evidence" value="ECO:0007669"/>
    <property type="project" value="InterPro"/>
</dbReference>
<gene>
    <name evidence="7" type="ORF">IE81DRAFT_331026</name>
</gene>
<sequence>MLHGAEWLGKKYASLAGPGKQQTLETTLITLASRLTDTPSTELAPIQDRKAAVLALKGLARDHPREVGDKALPALLESLQRDTKAERGVEDEMARAIVECLLALLESPASQPNKPASLPPHVLPHVDAILARPGPLHSILPLLSPARSFYTRFASLQLLATLTRLRTASVQEHLLTSPGGCGAVLACLAEGSGSSAEIVRNEALLLIPRLVESNADIQKLFAFEGAFEKLIDVVAQEGRIEGGLIVQDALEGLESLLRWNVSNQNYFRETLSVPLLAPLLYYPPPPPNGAFPSRQAEQEHARQLEAFAFQSWEDADFGAEEQLPEAAAAAAVSANGQGAEGQKARNARLVIGIARLLVEGQGDGRRANQNALLASGFTRALLELALASTAPVGLKAQAFNVLSSLLNSSRSTQDLLSSLLICPLLGIEAQPEEIPAGPDGAAPPPPKAPLLTFTRLPARPAILCLIDAAVSGLAPAVARTAAPSACLGYRAAALSCFDAFVADNLDARLGIISTMAPPPSDGSNDEEDVGTSAGSLLLQGLAQLPAPQPGANRFDAYRHLFSALLFCSLVRGSETAKSMAREIRFGPDGKPVYRKQGSKPNGAAEEEEDEEVSLIHVLIGNLTMAQREMGEAVRRERNATAGAGAPAADLGAEPSSTDWTRIIVGYLSLLAVWLWDSKPSVSDLLSESSNLQTLVQPAAQSGGGVDVLIAGLSYEWGAVPGTEGAENSIDRGTMHPILNTRIGPDQFAARMARLRDDVRIKDVGPDVLETISSRGGGPIETSEDGLWFDWPFVEWLKNNFVLIQKSITIEPTSSSADAAAATAELLDAQRQAEHLRDTATRQAREVELLEGKLQELTRVSEEEVRVCISKSSVLHSFQRASLTSQLAKIQETLDLRERELAESRYAPKPAAAPAEVSSNDALPQASAEAEAAAEKAKADAAAAEERAKAAEGRLIDLQKSKEESDKKLSDALSLVEKARADAESAKAETRKVKKDAEDAVKAASTANTSAATTAKDGEGEGEGEGEKSKEELEKELEDLLILLDELTQKRVRDKNKMREKGIEVSEDEADDEDDEGDDE</sequence>
<protein>
    <recommendedName>
        <fullName evidence="6">Vesicle tethering protein Uso1/P115-like head domain-containing protein</fullName>
    </recommendedName>
</protein>
<dbReference type="GO" id="GO:0006888">
    <property type="term" value="P:endoplasmic reticulum to Golgi vesicle-mediated transport"/>
    <property type="evidence" value="ECO:0007669"/>
    <property type="project" value="TreeGrafter"/>
</dbReference>